<evidence type="ECO:0000256" key="2">
    <source>
        <dbReference type="SAM" id="SignalP"/>
    </source>
</evidence>
<proteinExistence type="predicted"/>
<feature type="signal peptide" evidence="2">
    <location>
        <begin position="1"/>
        <end position="22"/>
    </location>
</feature>
<organism evidence="3 4">
    <name type="scientific">Flavobacterium branchiicola</name>
    <dbReference type="NCBI Taxonomy" id="1114875"/>
    <lineage>
        <taxon>Bacteria</taxon>
        <taxon>Pseudomonadati</taxon>
        <taxon>Bacteroidota</taxon>
        <taxon>Flavobacteriia</taxon>
        <taxon>Flavobacteriales</taxon>
        <taxon>Flavobacteriaceae</taxon>
        <taxon>Flavobacterium</taxon>
    </lineage>
</organism>
<name>A0ABV9PE34_9FLAO</name>
<feature type="coiled-coil region" evidence="1">
    <location>
        <begin position="77"/>
        <end position="147"/>
    </location>
</feature>
<gene>
    <name evidence="3" type="ORF">ACFO5S_07095</name>
</gene>
<comment type="caution">
    <text evidence="3">The sequence shown here is derived from an EMBL/GenBank/DDBJ whole genome shotgun (WGS) entry which is preliminary data.</text>
</comment>
<reference evidence="4" key="1">
    <citation type="journal article" date="2019" name="Int. J. Syst. Evol. Microbiol.">
        <title>The Global Catalogue of Microorganisms (GCM) 10K type strain sequencing project: providing services to taxonomists for standard genome sequencing and annotation.</title>
        <authorList>
            <consortium name="The Broad Institute Genomics Platform"/>
            <consortium name="The Broad Institute Genome Sequencing Center for Infectious Disease"/>
            <person name="Wu L."/>
            <person name="Ma J."/>
        </authorList>
    </citation>
    <scope>NUCLEOTIDE SEQUENCE [LARGE SCALE GENOMIC DNA]</scope>
    <source>
        <strain evidence="4">WYCCWR 13023</strain>
    </source>
</reference>
<dbReference type="Proteomes" id="UP001595935">
    <property type="component" value="Unassembled WGS sequence"/>
</dbReference>
<evidence type="ECO:0000313" key="3">
    <source>
        <dbReference type="EMBL" id="MFC4747205.1"/>
    </source>
</evidence>
<evidence type="ECO:0000256" key="1">
    <source>
        <dbReference type="SAM" id="Coils"/>
    </source>
</evidence>
<evidence type="ECO:0000313" key="4">
    <source>
        <dbReference type="Proteomes" id="UP001595935"/>
    </source>
</evidence>
<feature type="chain" id="PRO_5047381998" evidence="2">
    <location>
        <begin position="23"/>
        <end position="160"/>
    </location>
</feature>
<keyword evidence="4" id="KW-1185">Reference proteome</keyword>
<accession>A0ABV9PE34</accession>
<sequence length="160" mass="18013">MNKMVRIGAVVLVMMATQFINAQQNQKSNEFSNVSKESHRKLDEKTAIVDEELKETELKKTASGRSVADQKNADDYIAQLKTERQALEGKKRKLAELENNLNATNAKVSKLMAEQDAEYKKNGSTDNEAVLKQRAAAKENLNDAMQLQFKQQAEIEQIAK</sequence>
<protein>
    <submittedName>
        <fullName evidence="3">Uncharacterized protein</fullName>
    </submittedName>
</protein>
<keyword evidence="2" id="KW-0732">Signal</keyword>
<dbReference type="RefSeq" id="WP_213257722.1">
    <property type="nucleotide sequence ID" value="NZ_JAGYWA010000003.1"/>
</dbReference>
<dbReference type="EMBL" id="JBHSGV010000003">
    <property type="protein sequence ID" value="MFC4747205.1"/>
    <property type="molecule type" value="Genomic_DNA"/>
</dbReference>
<keyword evidence="1" id="KW-0175">Coiled coil</keyword>